<dbReference type="GO" id="GO:0005739">
    <property type="term" value="C:mitochondrion"/>
    <property type="evidence" value="ECO:0007669"/>
    <property type="project" value="TreeGrafter"/>
</dbReference>
<comment type="similarity">
    <text evidence="2 6">Belongs to the PanB family.</text>
</comment>
<evidence type="ECO:0000256" key="2">
    <source>
        <dbReference type="ARBA" id="ARBA00008676"/>
    </source>
</evidence>
<comment type="function">
    <text evidence="6">Catalyzes the reversible reaction in which hydroxymethyl group from 5,10-methylenetetrahydrofolate is transferred onto alpha-ketoisovalerate to form ketopantoate.</text>
</comment>
<keyword evidence="6" id="KW-0566">Pantothenate biosynthesis</keyword>
<dbReference type="CDD" id="cd06557">
    <property type="entry name" value="KPHMT-like"/>
    <property type="match status" value="1"/>
</dbReference>
<dbReference type="Gene3D" id="3.20.20.60">
    <property type="entry name" value="Phosphoenolpyruvate-binding domains"/>
    <property type="match status" value="1"/>
</dbReference>
<evidence type="ECO:0000313" key="7">
    <source>
        <dbReference type="EMBL" id="ABO94457.1"/>
    </source>
</evidence>
<dbReference type="GO" id="GO:0003864">
    <property type="term" value="F:3-methyl-2-oxobutanoate hydroxymethyltransferase activity"/>
    <property type="evidence" value="ECO:0007669"/>
    <property type="project" value="UniProtKB-EC"/>
</dbReference>
<dbReference type="PANTHER" id="PTHR20881:SF0">
    <property type="entry name" value="3-METHYL-2-OXOBUTANOATE HYDROXYMETHYLTRANSFERASE"/>
    <property type="match status" value="1"/>
</dbReference>
<dbReference type="InterPro" id="IPR015813">
    <property type="entry name" value="Pyrv/PenolPyrv_kinase-like_dom"/>
</dbReference>
<dbReference type="GeneID" id="5000354"/>
<evidence type="ECO:0000256" key="3">
    <source>
        <dbReference type="ARBA" id="ARBA00012618"/>
    </source>
</evidence>
<dbReference type="SUPFAM" id="SSF51621">
    <property type="entry name" value="Phosphoenolpyruvate/pyruvate domain"/>
    <property type="match status" value="1"/>
</dbReference>
<evidence type="ECO:0000256" key="4">
    <source>
        <dbReference type="ARBA" id="ARBA00022679"/>
    </source>
</evidence>
<evidence type="ECO:0000256" key="5">
    <source>
        <dbReference type="ARBA" id="ARBA00049172"/>
    </source>
</evidence>
<keyword evidence="7" id="KW-0489">Methyltransferase</keyword>
<organism evidence="7 8">
    <name type="scientific">Ostreococcus lucimarinus (strain CCE9901)</name>
    <dbReference type="NCBI Taxonomy" id="436017"/>
    <lineage>
        <taxon>Eukaryota</taxon>
        <taxon>Viridiplantae</taxon>
        <taxon>Chlorophyta</taxon>
        <taxon>Mamiellophyceae</taxon>
        <taxon>Mamiellales</taxon>
        <taxon>Bathycoccaceae</taxon>
        <taxon>Ostreococcus</taxon>
    </lineage>
</organism>
<evidence type="ECO:0000313" key="8">
    <source>
        <dbReference type="Proteomes" id="UP000001568"/>
    </source>
</evidence>
<dbReference type="STRING" id="436017.A4RSY4"/>
<dbReference type="eggNOG" id="KOG2949">
    <property type="taxonomic scope" value="Eukaryota"/>
</dbReference>
<dbReference type="NCBIfam" id="NF001452">
    <property type="entry name" value="PRK00311.1"/>
    <property type="match status" value="1"/>
</dbReference>
<evidence type="ECO:0000256" key="1">
    <source>
        <dbReference type="ARBA" id="ARBA00005033"/>
    </source>
</evidence>
<keyword evidence="8" id="KW-1185">Reference proteome</keyword>
<dbReference type="FunFam" id="3.20.20.60:FF:000003">
    <property type="entry name" value="3-methyl-2-oxobutanoate hydroxymethyltransferase"/>
    <property type="match status" value="1"/>
</dbReference>
<proteinExistence type="inferred from homology"/>
<dbReference type="EC" id="2.1.2.11" evidence="3 6"/>
<protein>
    <recommendedName>
        <fullName evidence="3 6">3-methyl-2-oxobutanoate hydroxymethyltransferase</fullName>
        <ecNumber evidence="3 6">2.1.2.11</ecNumber>
    </recommendedName>
</protein>
<evidence type="ECO:0000256" key="6">
    <source>
        <dbReference type="RuleBase" id="RU362100"/>
    </source>
</evidence>
<dbReference type="InterPro" id="IPR003700">
    <property type="entry name" value="Pantoate_hydroxy_MeTrfase"/>
</dbReference>
<dbReference type="GO" id="GO:0015940">
    <property type="term" value="P:pantothenate biosynthetic process"/>
    <property type="evidence" value="ECO:0007669"/>
    <property type="project" value="UniProtKB-UniPathway"/>
</dbReference>
<dbReference type="GO" id="GO:0008168">
    <property type="term" value="F:methyltransferase activity"/>
    <property type="evidence" value="ECO:0007669"/>
    <property type="project" value="UniProtKB-KW"/>
</dbReference>
<dbReference type="EMBL" id="CP000582">
    <property type="protein sequence ID" value="ABO94457.1"/>
    <property type="molecule type" value="Genomic_DNA"/>
</dbReference>
<dbReference type="PANTHER" id="PTHR20881">
    <property type="entry name" value="3-METHYL-2-OXOBUTANOATE HYDROXYMETHYLTRANSFERASE"/>
    <property type="match status" value="1"/>
</dbReference>
<dbReference type="NCBIfam" id="TIGR00222">
    <property type="entry name" value="panB"/>
    <property type="match status" value="1"/>
</dbReference>
<dbReference type="Proteomes" id="UP000001568">
    <property type="component" value="Chromosome 2"/>
</dbReference>
<dbReference type="UniPathway" id="UPA00028">
    <property type="reaction ID" value="UER00003"/>
</dbReference>
<name>A4RSY4_OSTLU</name>
<dbReference type="KEGG" id="olu:OSTLU_119531"/>
<dbReference type="GO" id="GO:0032259">
    <property type="term" value="P:methylation"/>
    <property type="evidence" value="ECO:0007669"/>
    <property type="project" value="UniProtKB-KW"/>
</dbReference>
<accession>A4RSY4</accession>
<dbReference type="HAMAP" id="MF_00156">
    <property type="entry name" value="PanB"/>
    <property type="match status" value="1"/>
</dbReference>
<sequence length="327" mass="35600">MLFQATRSVARKAHSCRYFRCFSQKSAAPFKTETRFTLGELRKKYQSSKPITAVTAYDYPSAKQVDSAGIDVVLVGDSAAMVVHGHETTLPITLNDMITHTKAVKRAVQRAMVVSDLPFGSYEESTDYAVRSALMLIKEGLADAVKLEGAIEPRLRVVRAIKNAGIPVMGHVGLTPQSVNVLGGFKPQGQKAVDAMQLVEHAISLEDAGCFAIVIECVPEAVASAITRVINIPTIGIGAGQHTSGQILVYHDLLGLTEHPHHSNVAPKFCKQYAQLGMVARSALCSFKAEVENKIFPGAAFSPYTMQQDELQHFAEMLKRQGFEQIT</sequence>
<gene>
    <name evidence="7" type="primary">PanB</name>
    <name evidence="7" type="ORF">OSTLU_119531</name>
</gene>
<dbReference type="OrthoDB" id="425211at2759"/>
<keyword evidence="4 6" id="KW-0808">Transferase</keyword>
<dbReference type="Pfam" id="PF02548">
    <property type="entry name" value="Pantoate_transf"/>
    <property type="match status" value="1"/>
</dbReference>
<dbReference type="InterPro" id="IPR040442">
    <property type="entry name" value="Pyrv_kinase-like_dom_sf"/>
</dbReference>
<dbReference type="Gramene" id="ABO94457">
    <property type="protein sequence ID" value="ABO94457"/>
    <property type="gene ID" value="OSTLU_119531"/>
</dbReference>
<comment type="catalytic activity">
    <reaction evidence="5 6">
        <text>(6R)-5,10-methylene-5,6,7,8-tetrahydrofolate + 3-methyl-2-oxobutanoate + H2O = 2-dehydropantoate + (6S)-5,6,7,8-tetrahydrofolate</text>
        <dbReference type="Rhea" id="RHEA:11824"/>
        <dbReference type="ChEBI" id="CHEBI:11561"/>
        <dbReference type="ChEBI" id="CHEBI:11851"/>
        <dbReference type="ChEBI" id="CHEBI:15377"/>
        <dbReference type="ChEBI" id="CHEBI:15636"/>
        <dbReference type="ChEBI" id="CHEBI:57453"/>
        <dbReference type="EC" id="2.1.2.11"/>
    </reaction>
</comment>
<dbReference type="GO" id="GO:0000287">
    <property type="term" value="F:magnesium ion binding"/>
    <property type="evidence" value="ECO:0007669"/>
    <property type="project" value="TreeGrafter"/>
</dbReference>
<dbReference type="OMA" id="VLVWTDM"/>
<reference evidence="7 8" key="1">
    <citation type="journal article" date="2007" name="Proc. Natl. Acad. Sci. U.S.A.">
        <title>The tiny eukaryote Ostreococcus provides genomic insights into the paradox of plankton speciation.</title>
        <authorList>
            <person name="Palenik B."/>
            <person name="Grimwood J."/>
            <person name="Aerts A."/>
            <person name="Rouze P."/>
            <person name="Salamov A."/>
            <person name="Putnam N."/>
            <person name="Dupont C."/>
            <person name="Jorgensen R."/>
            <person name="Derelle E."/>
            <person name="Rombauts S."/>
            <person name="Zhou K."/>
            <person name="Otillar R."/>
            <person name="Merchant S.S."/>
            <person name="Podell S."/>
            <person name="Gaasterland T."/>
            <person name="Napoli C."/>
            <person name="Gendler K."/>
            <person name="Manuell A."/>
            <person name="Tai V."/>
            <person name="Vallon O."/>
            <person name="Piganeau G."/>
            <person name="Jancek S."/>
            <person name="Heijde M."/>
            <person name="Jabbari K."/>
            <person name="Bowler C."/>
            <person name="Lohr M."/>
            <person name="Robbens S."/>
            <person name="Werner G."/>
            <person name="Dubchak I."/>
            <person name="Pazour G.J."/>
            <person name="Ren Q."/>
            <person name="Paulsen I."/>
            <person name="Delwiche C."/>
            <person name="Schmutz J."/>
            <person name="Rokhsar D."/>
            <person name="Van de Peer Y."/>
            <person name="Moreau H."/>
            <person name="Grigoriev I.V."/>
        </authorList>
    </citation>
    <scope>NUCLEOTIDE SEQUENCE [LARGE SCALE GENOMIC DNA]</scope>
    <source>
        <strain evidence="7 8">CCE9901</strain>
    </source>
</reference>
<dbReference type="AlphaFoldDB" id="A4RSY4"/>
<dbReference type="HOGENOM" id="CLU_036645_2_0_1"/>
<comment type="pathway">
    <text evidence="1 6">Cofactor biosynthesis; (R)-pantothenate biosynthesis; (R)-pantoate from 3-methyl-2-oxobutanoate: step 1/2.</text>
</comment>
<dbReference type="RefSeq" id="XP_001416164.1">
    <property type="nucleotide sequence ID" value="XM_001416127.1"/>
</dbReference>